<dbReference type="InterPro" id="IPR038401">
    <property type="entry name" value="Rev1_C_sf"/>
</dbReference>
<dbReference type="InterPro" id="IPR036775">
    <property type="entry name" value="DNA_pol_Y-fam_lit_finger_sf"/>
</dbReference>
<dbReference type="GO" id="GO:0042276">
    <property type="term" value="P:error-prone translesion synthesis"/>
    <property type="evidence" value="ECO:0007669"/>
    <property type="project" value="InterPro"/>
</dbReference>
<dbReference type="GO" id="GO:0070987">
    <property type="term" value="P:error-free translesion synthesis"/>
    <property type="evidence" value="ECO:0007669"/>
    <property type="project" value="TreeGrafter"/>
</dbReference>
<dbReference type="Gene3D" id="1.10.150.20">
    <property type="entry name" value="5' to 3' exonuclease, C-terminal subdomain"/>
    <property type="match status" value="1"/>
</dbReference>
<dbReference type="GO" id="GO:0046872">
    <property type="term" value="F:metal ion binding"/>
    <property type="evidence" value="ECO:0007669"/>
    <property type="project" value="UniProtKB-KW"/>
</dbReference>
<organism evidence="18 19">
    <name type="scientific">Trichosporon asahii var. asahii (strain CBS 8904)</name>
    <name type="common">Yeast</name>
    <dbReference type="NCBI Taxonomy" id="1220162"/>
    <lineage>
        <taxon>Eukaryota</taxon>
        <taxon>Fungi</taxon>
        <taxon>Dikarya</taxon>
        <taxon>Basidiomycota</taxon>
        <taxon>Agaricomycotina</taxon>
        <taxon>Tremellomycetes</taxon>
        <taxon>Trichosporonales</taxon>
        <taxon>Trichosporonaceae</taxon>
        <taxon>Trichosporon</taxon>
    </lineage>
</organism>
<comment type="cofactor">
    <cofactor evidence="14">
        <name>Mg(2+)</name>
        <dbReference type="ChEBI" id="CHEBI:18420"/>
    </cofactor>
    <text evidence="14">Binds 2 magnesium ions.</text>
</comment>
<evidence type="ECO:0000256" key="6">
    <source>
        <dbReference type="ARBA" id="ARBA00022695"/>
    </source>
</evidence>
<dbReference type="Gene3D" id="6.10.250.1630">
    <property type="match status" value="2"/>
</dbReference>
<dbReference type="InterPro" id="IPR001126">
    <property type="entry name" value="UmuC"/>
</dbReference>
<dbReference type="InterPro" id="IPR012112">
    <property type="entry name" value="REV1"/>
</dbReference>
<feature type="compositionally biased region" description="Low complexity" evidence="15">
    <location>
        <begin position="973"/>
        <end position="987"/>
    </location>
</feature>
<dbReference type="HOGENOM" id="CLU_003901_0_3_1"/>
<dbReference type="STRING" id="1220162.K1VEF6"/>
<gene>
    <name evidence="18" type="ORF">A1Q2_03282</name>
</gene>
<sequence length="1238" mass="135243">MASSSQSFWEEALEIAETIDPPPAKRPRYELSPDTPDAGHEKEGQRHEPSSPLGFGGTELTFIPTHLRTHGATDGLEAHSYLQRAEYAANSFGDIASYMKNKDKKVQTQNRELAAASNLPQVFKGLTFYINGNTKPSMEDLRKMIVQRGGTVVPFLRRKRELDYVVAPVLTIAKFKELENYRVVREGFVLESVEREKVVDWRKWRLRAGNEQGLAGFVAPARSEVKKPLSVEQEPPQSCEPTPRPEPSPVTVAPLKVGGSLLRPLRKPSASQRPAPPPVKASPAPGPRSSVPAPATDTIKVVPVEPRTTLSRPLKTAALPPSTARSGPVPTPLQSVVLPDSSSFSPAKSKVTPARDAAPEVLVVPPTAEQLSQRDNASPVLRHSSPTPHVSPSRPRHGIQAPEGLPYDISYRSKEANRFAGRLMQDDDFRAMHTAERGNEAGFIDSYYQNSRLHLLSTWKTELRLLVAEARSSAEHVPTVLPSQGSEKVIFHVDFDAFFVSVGLAKRPDLKGKPVVVCHSSGGGRASTSEIASASYEARAKGVKNGMSLGRARELCGDDLATIPYEFDTYRKHSTAFYRILLGYADELEAVSIDEALLEVTGAVTARQMAPDEAEAISPDPAVCVAEQIRSDIRDATGCEVSIGISHNILLARLATRKAKPGGVYRLTTDNCDELLSELDVKSLPSVGHSMQAKLQDAFGTTKCGDLLAYSKQRLRGVLGPKTGDTIFNFLRGIDDRKLTPDKERKSVSAEMNYGIRFKNQDQALNYLQDLAVEVSKRLKAINVKGRHLTLKIMHRHPEAPVEAPKFLGHGWCETYNRSVGIERRGQATDEAIIIGEEAVKLLKAMRLDPTELRGVGIQITKLDHGPKQAEVEKGQGRLSFAKPDRKGKGKEVAIDDGDDAGESVGISSEPSPIPVPGEASPQPVTEAVSPAPEPREVVPVLPTQLDPDFLAALPDEIRQEIQEEHTKRHGSRSGSRSASRSGSHSPLPSPGPSRKSTLNPAAHITKQLRPKHKTQLDAAMIAQGALYGAWSRADAQTLQPGSAGPSRGDRSRSVSLAPSDDGEMVGKYRAAELRALGIDVDVFSALPEDVQAEVILQERQKARNLRLRTHSASPAKVRPPRQRSPQPVPTISIPVRSKPALFGAREADDVAAVLAKWVESREEGPNEKDTDRVLKYLCKCLGGFSGLDHVSQLLRDMKGVIRDVCAEDSAWWDTWHSLFHSIDERVREMHGTGLRVD</sequence>
<reference evidence="18 19" key="1">
    <citation type="journal article" date="2012" name="Eukaryot. Cell">
        <title>Genome sequence of the Trichosporon asahii environmental strain CBS 8904.</title>
        <authorList>
            <person name="Yang R.Y."/>
            <person name="Li H.T."/>
            <person name="Zhu H."/>
            <person name="Zhou G.P."/>
            <person name="Wang M."/>
            <person name="Wang L."/>
        </authorList>
    </citation>
    <scope>NUCLEOTIDE SEQUENCE [LARGE SCALE GENOMIC DNA]</scope>
    <source>
        <strain evidence="18 19">CBS 8904</strain>
    </source>
</reference>
<dbReference type="Gene3D" id="3.30.70.270">
    <property type="match status" value="1"/>
</dbReference>
<dbReference type="eggNOG" id="KOG2093">
    <property type="taxonomic scope" value="Eukaryota"/>
</dbReference>
<keyword evidence="8 13" id="KW-0227">DNA damage</keyword>
<evidence type="ECO:0000256" key="12">
    <source>
        <dbReference type="ARBA" id="ARBA00023242"/>
    </source>
</evidence>
<feature type="region of interest" description="Disordered" evidence="15">
    <location>
        <begin position="226"/>
        <end position="404"/>
    </location>
</feature>
<dbReference type="Gene3D" id="3.40.1170.60">
    <property type="match status" value="1"/>
</dbReference>
<comment type="function">
    <text evidence="13">Deoxycytidyl transferase involved in DNA repair. Transfers a dCMP residue from dCTP to the 3'-end of a DNA primer in a template-dependent reaction. May assist in the first step in the bypass of abasic lesions by the insertion of a nucleotide opposite the lesion. Required for normal induction of mutations by physical and chemical agents.</text>
</comment>
<dbReference type="GO" id="GO:0006281">
    <property type="term" value="P:DNA repair"/>
    <property type="evidence" value="ECO:0007669"/>
    <property type="project" value="UniProtKB-KW"/>
</dbReference>
<dbReference type="SUPFAM" id="SSF100879">
    <property type="entry name" value="Lesion bypass DNA polymerase (Y-family), little finger domain"/>
    <property type="match status" value="1"/>
</dbReference>
<keyword evidence="4 13" id="KW-0237">DNA synthesis</keyword>
<dbReference type="PANTHER" id="PTHR45990">
    <property type="entry name" value="DNA REPAIR PROTEIN REV1"/>
    <property type="match status" value="1"/>
</dbReference>
<dbReference type="GO" id="GO:0017125">
    <property type="term" value="F:deoxycytidyl transferase activity"/>
    <property type="evidence" value="ECO:0007669"/>
    <property type="project" value="TreeGrafter"/>
</dbReference>
<evidence type="ECO:0000256" key="3">
    <source>
        <dbReference type="ARBA" id="ARBA00020399"/>
    </source>
</evidence>
<evidence type="ECO:0000256" key="8">
    <source>
        <dbReference type="ARBA" id="ARBA00022763"/>
    </source>
</evidence>
<feature type="compositionally biased region" description="Basic and acidic residues" evidence="15">
    <location>
        <begin position="883"/>
        <end position="894"/>
    </location>
</feature>
<dbReference type="Pfam" id="PF11799">
    <property type="entry name" value="IMS_C"/>
    <property type="match status" value="1"/>
</dbReference>
<keyword evidence="7 14" id="KW-0479">Metal-binding</keyword>
<protein>
    <recommendedName>
        <fullName evidence="3 13">DNA repair protein REV1</fullName>
        <ecNumber evidence="13">2.7.7.-</ecNumber>
    </recommendedName>
</protein>
<evidence type="ECO:0000259" key="16">
    <source>
        <dbReference type="PROSITE" id="PS50172"/>
    </source>
</evidence>
<dbReference type="GO" id="GO:0003684">
    <property type="term" value="F:damaged DNA binding"/>
    <property type="evidence" value="ECO:0007669"/>
    <property type="project" value="UniProtKB-UniRule"/>
</dbReference>
<keyword evidence="10 13" id="KW-0238">DNA-binding</keyword>
<dbReference type="AlphaFoldDB" id="K1VEF6"/>
<feature type="binding site" evidence="14">
    <location>
        <position position="595"/>
    </location>
    <ligand>
        <name>Mg(2+)</name>
        <dbReference type="ChEBI" id="CHEBI:18420"/>
        <label>1</label>
    </ligand>
</feature>
<feature type="domain" description="BRCT" evidence="16">
    <location>
        <begin position="118"/>
        <end position="206"/>
    </location>
</feature>
<evidence type="ECO:0000256" key="7">
    <source>
        <dbReference type="ARBA" id="ARBA00022723"/>
    </source>
</evidence>
<feature type="binding site" evidence="14">
    <location>
        <position position="594"/>
    </location>
    <ligand>
        <name>Mg(2+)</name>
        <dbReference type="ChEBI" id="CHEBI:18420"/>
        <label>1</label>
    </ligand>
</feature>
<comment type="subcellular location">
    <subcellularLocation>
        <location evidence="1 13">Nucleus</location>
    </subcellularLocation>
</comment>
<dbReference type="InterPro" id="IPR031991">
    <property type="entry name" value="Rev1_C"/>
</dbReference>
<keyword evidence="11 13" id="KW-0234">DNA repair</keyword>
<dbReference type="InterPro" id="IPR001357">
    <property type="entry name" value="BRCT_dom"/>
</dbReference>
<dbReference type="Gene3D" id="6.10.250.1490">
    <property type="match status" value="1"/>
</dbReference>
<dbReference type="EMBL" id="AMBO01000286">
    <property type="protein sequence ID" value="EKD02390.1"/>
    <property type="molecule type" value="Genomic_DNA"/>
</dbReference>
<accession>K1VEF6</accession>
<dbReference type="InterPro" id="IPR043502">
    <property type="entry name" value="DNA/RNA_pol_sf"/>
</dbReference>
<feature type="domain" description="UmuC" evidence="17">
    <location>
        <begin position="490"/>
        <end position="688"/>
    </location>
</feature>
<proteinExistence type="inferred from homology"/>
<dbReference type="PIRSF" id="PIRSF036573">
    <property type="entry name" value="REV1"/>
    <property type="match status" value="1"/>
</dbReference>
<evidence type="ECO:0000256" key="15">
    <source>
        <dbReference type="SAM" id="MobiDB-lite"/>
    </source>
</evidence>
<dbReference type="Proteomes" id="UP000006757">
    <property type="component" value="Unassembled WGS sequence"/>
</dbReference>
<feature type="binding site" evidence="14">
    <location>
        <position position="494"/>
    </location>
    <ligand>
        <name>Mg(2+)</name>
        <dbReference type="ChEBI" id="CHEBI:18420"/>
        <label>1</label>
    </ligand>
</feature>
<dbReference type="Pfam" id="PF21999">
    <property type="entry name" value="IMS_HHH_1"/>
    <property type="match status" value="1"/>
</dbReference>
<dbReference type="Pfam" id="PF00817">
    <property type="entry name" value="IMS"/>
    <property type="match status" value="1"/>
</dbReference>
<dbReference type="Pfam" id="PF16727">
    <property type="entry name" value="REV1_C"/>
    <property type="match status" value="1"/>
</dbReference>
<dbReference type="InterPro" id="IPR053848">
    <property type="entry name" value="IMS_HHH_1"/>
</dbReference>
<keyword evidence="9 14" id="KW-0460">Magnesium</keyword>
<evidence type="ECO:0000256" key="2">
    <source>
        <dbReference type="ARBA" id="ARBA00010945"/>
    </source>
</evidence>
<dbReference type="EC" id="2.7.7.-" evidence="13"/>
<dbReference type="InParanoid" id="K1VEF6"/>
<dbReference type="InterPro" id="IPR017961">
    <property type="entry name" value="DNA_pol_Y-fam_little_finger"/>
</dbReference>
<feature type="region of interest" description="Disordered" evidence="15">
    <location>
        <begin position="880"/>
        <end position="935"/>
    </location>
</feature>
<dbReference type="SMART" id="SM00292">
    <property type="entry name" value="BRCT"/>
    <property type="match status" value="1"/>
</dbReference>
<dbReference type="FunFam" id="3.30.1490.100:FF:000001">
    <property type="entry name" value="DNA repair protein REV1"/>
    <property type="match status" value="1"/>
</dbReference>
<dbReference type="OMA" id="IKNGMWM"/>
<feature type="compositionally biased region" description="Pro residues" evidence="15">
    <location>
        <begin position="274"/>
        <end position="286"/>
    </location>
</feature>
<evidence type="ECO:0000313" key="18">
    <source>
        <dbReference type="EMBL" id="EKD02390.1"/>
    </source>
</evidence>
<comment type="similarity">
    <text evidence="2 13">Belongs to the DNA polymerase type-Y family.</text>
</comment>
<dbReference type="Gene3D" id="3.40.50.10190">
    <property type="entry name" value="BRCT domain"/>
    <property type="match status" value="1"/>
</dbReference>
<feature type="region of interest" description="Disordered" evidence="15">
    <location>
        <begin position="963"/>
        <end position="999"/>
    </location>
</feature>
<comment type="caution">
    <text evidence="18">The sequence shown here is derived from an EMBL/GenBank/DDBJ whole genome shotgun (WGS) entry which is preliminary data.</text>
</comment>
<dbReference type="SUPFAM" id="SSF56672">
    <property type="entry name" value="DNA/RNA polymerases"/>
    <property type="match status" value="1"/>
</dbReference>
<evidence type="ECO:0000256" key="9">
    <source>
        <dbReference type="ARBA" id="ARBA00022842"/>
    </source>
</evidence>
<evidence type="ECO:0000256" key="10">
    <source>
        <dbReference type="ARBA" id="ARBA00023125"/>
    </source>
</evidence>
<dbReference type="Pfam" id="PF14377">
    <property type="entry name" value="UBM"/>
    <property type="match status" value="2"/>
</dbReference>
<evidence type="ECO:0000256" key="4">
    <source>
        <dbReference type="ARBA" id="ARBA00022634"/>
    </source>
</evidence>
<feature type="region of interest" description="Disordered" evidence="15">
    <location>
        <begin position="1"/>
        <end position="59"/>
    </location>
</feature>
<keyword evidence="5 13" id="KW-0808">Transferase</keyword>
<feature type="compositionally biased region" description="Basic and acidic residues" evidence="15">
    <location>
        <begin position="27"/>
        <end position="49"/>
    </location>
</feature>
<dbReference type="GO" id="GO:0005634">
    <property type="term" value="C:nucleus"/>
    <property type="evidence" value="ECO:0007669"/>
    <property type="project" value="UniProtKB-SubCell"/>
</dbReference>
<evidence type="ECO:0000256" key="5">
    <source>
        <dbReference type="ARBA" id="ARBA00022679"/>
    </source>
</evidence>
<evidence type="ECO:0000256" key="11">
    <source>
        <dbReference type="ARBA" id="ARBA00023204"/>
    </source>
</evidence>
<evidence type="ECO:0000259" key="17">
    <source>
        <dbReference type="PROSITE" id="PS50173"/>
    </source>
</evidence>
<feature type="region of interest" description="Disordered" evidence="15">
    <location>
        <begin position="1110"/>
        <end position="1132"/>
    </location>
</feature>
<keyword evidence="19" id="KW-1185">Reference proteome</keyword>
<keyword evidence="12 13" id="KW-0539">Nucleus</keyword>
<feature type="region of interest" description="Disordered" evidence="15">
    <location>
        <begin position="1037"/>
        <end position="1063"/>
    </location>
</feature>
<dbReference type="InterPro" id="IPR043128">
    <property type="entry name" value="Rev_trsase/Diguanyl_cyclase"/>
</dbReference>
<keyword evidence="6 13" id="KW-0548">Nucleotidyltransferase</keyword>
<dbReference type="PROSITE" id="PS50173">
    <property type="entry name" value="UMUC"/>
    <property type="match status" value="1"/>
</dbReference>
<dbReference type="FunCoup" id="K1VEF6">
    <property type="interactions" value="307"/>
</dbReference>
<evidence type="ECO:0000256" key="1">
    <source>
        <dbReference type="ARBA" id="ARBA00004123"/>
    </source>
</evidence>
<dbReference type="PROSITE" id="PS50172">
    <property type="entry name" value="BRCT"/>
    <property type="match status" value="1"/>
</dbReference>
<dbReference type="PANTHER" id="PTHR45990:SF1">
    <property type="entry name" value="DNA REPAIR PROTEIN REV1"/>
    <property type="match status" value="1"/>
</dbReference>
<dbReference type="InterPro" id="IPR036420">
    <property type="entry name" value="BRCT_dom_sf"/>
</dbReference>
<dbReference type="GO" id="GO:0003887">
    <property type="term" value="F:DNA-directed DNA polymerase activity"/>
    <property type="evidence" value="ECO:0007669"/>
    <property type="project" value="InterPro"/>
</dbReference>
<dbReference type="OrthoDB" id="427711at2759"/>
<dbReference type="CDD" id="cd01701">
    <property type="entry name" value="PolY_Rev1"/>
    <property type="match status" value="1"/>
</dbReference>
<dbReference type="Pfam" id="PF16589">
    <property type="entry name" value="BRCT_2"/>
    <property type="match status" value="1"/>
</dbReference>
<evidence type="ECO:0000313" key="19">
    <source>
        <dbReference type="Proteomes" id="UP000006757"/>
    </source>
</evidence>
<dbReference type="SUPFAM" id="SSF52113">
    <property type="entry name" value="BRCT domain"/>
    <property type="match status" value="1"/>
</dbReference>
<dbReference type="InterPro" id="IPR025527">
    <property type="entry name" value="HUWE1/Rev1_UBM"/>
</dbReference>
<dbReference type="Gene3D" id="3.30.1490.100">
    <property type="entry name" value="DNA polymerase, Y-family, little finger domain"/>
    <property type="match status" value="1"/>
</dbReference>
<evidence type="ECO:0000256" key="13">
    <source>
        <dbReference type="PIRNR" id="PIRNR036573"/>
    </source>
</evidence>
<name>K1VEF6_TRIAC</name>
<dbReference type="Gene3D" id="1.20.58.1280">
    <property type="entry name" value="DNA repair protein Rev1, C-terminal domain"/>
    <property type="match status" value="1"/>
</dbReference>
<evidence type="ECO:0000256" key="14">
    <source>
        <dbReference type="PIRSR" id="PIRSR036573-2"/>
    </source>
</evidence>